<feature type="region of interest" description="Disordered" evidence="10">
    <location>
        <begin position="24"/>
        <end position="46"/>
    </location>
</feature>
<evidence type="ECO:0000256" key="6">
    <source>
        <dbReference type="ARBA" id="ARBA00022927"/>
    </source>
</evidence>
<keyword evidence="3" id="KW-0813">Transport</keyword>
<organism evidence="12 13">
    <name type="scientific">Phlyctema vagabunda</name>
    <dbReference type="NCBI Taxonomy" id="108571"/>
    <lineage>
        <taxon>Eukaryota</taxon>
        <taxon>Fungi</taxon>
        <taxon>Dikarya</taxon>
        <taxon>Ascomycota</taxon>
        <taxon>Pezizomycotina</taxon>
        <taxon>Leotiomycetes</taxon>
        <taxon>Helotiales</taxon>
        <taxon>Dermateaceae</taxon>
        <taxon>Phlyctema</taxon>
    </lineage>
</organism>
<evidence type="ECO:0000256" key="7">
    <source>
        <dbReference type="ARBA" id="ARBA00022989"/>
    </source>
</evidence>
<evidence type="ECO:0000256" key="8">
    <source>
        <dbReference type="ARBA" id="ARBA00023010"/>
    </source>
</evidence>
<evidence type="ECO:0000256" key="10">
    <source>
        <dbReference type="SAM" id="MobiDB-lite"/>
    </source>
</evidence>
<reference evidence="12 13" key="1">
    <citation type="submission" date="2024-06" db="EMBL/GenBank/DDBJ databases">
        <title>Complete genome of Phlyctema vagabunda strain 19-DSS-EL-015.</title>
        <authorList>
            <person name="Fiorenzani C."/>
        </authorList>
    </citation>
    <scope>NUCLEOTIDE SEQUENCE [LARGE SCALE GENOMIC DNA]</scope>
    <source>
        <strain evidence="12 13">19-DSS-EL-015</strain>
    </source>
</reference>
<evidence type="ECO:0000256" key="2">
    <source>
        <dbReference type="ARBA" id="ARBA00008274"/>
    </source>
</evidence>
<feature type="transmembrane region" description="Helical" evidence="11">
    <location>
        <begin position="90"/>
        <end position="111"/>
    </location>
</feature>
<accession>A0ABR4PF03</accession>
<dbReference type="NCBIfam" id="TIGR00327">
    <property type="entry name" value="secE_euk_arch"/>
    <property type="match status" value="1"/>
</dbReference>
<evidence type="ECO:0000313" key="12">
    <source>
        <dbReference type="EMBL" id="KAL3421905.1"/>
    </source>
</evidence>
<gene>
    <name evidence="12" type="ORF">PVAG01_06061</name>
</gene>
<dbReference type="InterPro" id="IPR023391">
    <property type="entry name" value="Prot_translocase_SecE_dom_sf"/>
</dbReference>
<evidence type="ECO:0000256" key="1">
    <source>
        <dbReference type="ARBA" id="ARBA00004389"/>
    </source>
</evidence>
<proteinExistence type="inferred from homology"/>
<name>A0ABR4PF03_9HELO</name>
<dbReference type="SUPFAM" id="SSF103456">
    <property type="entry name" value="Preprotein translocase SecE subunit"/>
    <property type="match status" value="1"/>
</dbReference>
<evidence type="ECO:0000256" key="4">
    <source>
        <dbReference type="ARBA" id="ARBA00022692"/>
    </source>
</evidence>
<comment type="similarity">
    <text evidence="2">Belongs to the SecE/SEC61-gamma family.</text>
</comment>
<sequence length="121" mass="13263">MRLSLRTPRAAPTPQLFHNIDCRSPSLSSTISPNSTTSPSELQLSSTSTSSRISLAMADQVQELLEIPKEFLRSGTQFLTRCTKPDKQEFLTITRAVGVGFVVMGAVGYFVKLGMIIPFQV</sequence>
<evidence type="ECO:0000256" key="9">
    <source>
        <dbReference type="ARBA" id="ARBA00023136"/>
    </source>
</evidence>
<keyword evidence="4 11" id="KW-0812">Transmembrane</keyword>
<dbReference type="InterPro" id="IPR008158">
    <property type="entry name" value="Translocase_Sec61-g"/>
</dbReference>
<dbReference type="Pfam" id="PF00584">
    <property type="entry name" value="SecE"/>
    <property type="match status" value="1"/>
</dbReference>
<protein>
    <submittedName>
        <fullName evidence="12">Translocation complex subunit sss1</fullName>
    </submittedName>
</protein>
<keyword evidence="7 11" id="KW-1133">Transmembrane helix</keyword>
<evidence type="ECO:0000256" key="11">
    <source>
        <dbReference type="SAM" id="Phobius"/>
    </source>
</evidence>
<keyword evidence="9 11" id="KW-0472">Membrane</keyword>
<keyword evidence="13" id="KW-1185">Reference proteome</keyword>
<keyword evidence="5" id="KW-0256">Endoplasmic reticulum</keyword>
<comment type="subcellular location">
    <subcellularLocation>
        <location evidence="1">Endoplasmic reticulum membrane</location>
        <topology evidence="1">Single-pass membrane protein</topology>
    </subcellularLocation>
</comment>
<dbReference type="PANTHER" id="PTHR12309">
    <property type="entry name" value="SEC61 GAMMA SUBUNIT"/>
    <property type="match status" value="1"/>
</dbReference>
<evidence type="ECO:0000313" key="13">
    <source>
        <dbReference type="Proteomes" id="UP001629113"/>
    </source>
</evidence>
<comment type="caution">
    <text evidence="12">The sequence shown here is derived from an EMBL/GenBank/DDBJ whole genome shotgun (WGS) entry which is preliminary data.</text>
</comment>
<dbReference type="EMBL" id="JBFCZG010000005">
    <property type="protein sequence ID" value="KAL3421905.1"/>
    <property type="molecule type" value="Genomic_DNA"/>
</dbReference>
<dbReference type="InterPro" id="IPR001901">
    <property type="entry name" value="Translocase_SecE/Sec61-g"/>
</dbReference>
<dbReference type="HAMAP" id="MF_00422">
    <property type="entry name" value="SecE"/>
    <property type="match status" value="1"/>
</dbReference>
<keyword evidence="6" id="KW-0653">Protein transport</keyword>
<dbReference type="Gene3D" id="1.20.5.820">
    <property type="entry name" value="Preprotein translocase SecE subunit"/>
    <property type="match status" value="1"/>
</dbReference>
<dbReference type="Proteomes" id="UP001629113">
    <property type="component" value="Unassembled WGS sequence"/>
</dbReference>
<evidence type="ECO:0000256" key="5">
    <source>
        <dbReference type="ARBA" id="ARBA00022824"/>
    </source>
</evidence>
<evidence type="ECO:0000256" key="3">
    <source>
        <dbReference type="ARBA" id="ARBA00022448"/>
    </source>
</evidence>
<keyword evidence="8" id="KW-0811">Translocation</keyword>